<dbReference type="EMBL" id="LCTW02000424">
    <property type="protein sequence ID" value="KXX73776.1"/>
    <property type="molecule type" value="Genomic_DNA"/>
</dbReference>
<dbReference type="Pfam" id="PF16010">
    <property type="entry name" value="CDH-cyt"/>
    <property type="match status" value="1"/>
</dbReference>
<dbReference type="AlphaFoldDB" id="A0A175VQJ5"/>
<evidence type="ECO:0000313" key="3">
    <source>
        <dbReference type="EMBL" id="KXX73776.1"/>
    </source>
</evidence>
<accession>A0A175VQJ5</accession>
<gene>
    <name evidence="3" type="ORF">MMYC01_209450</name>
</gene>
<feature type="signal peptide" evidence="1">
    <location>
        <begin position="1"/>
        <end position="19"/>
    </location>
</feature>
<organism evidence="3 4">
    <name type="scientific">Madurella mycetomatis</name>
    <dbReference type="NCBI Taxonomy" id="100816"/>
    <lineage>
        <taxon>Eukaryota</taxon>
        <taxon>Fungi</taxon>
        <taxon>Dikarya</taxon>
        <taxon>Ascomycota</taxon>
        <taxon>Pezizomycotina</taxon>
        <taxon>Sordariomycetes</taxon>
        <taxon>Sordariomycetidae</taxon>
        <taxon>Sordariales</taxon>
        <taxon>Sordariales incertae sedis</taxon>
        <taxon>Madurella</taxon>
    </lineage>
</organism>
<comment type="caution">
    <text evidence="3">The sequence shown here is derived from an EMBL/GenBank/DDBJ whole genome shotgun (WGS) entry which is preliminary data.</text>
</comment>
<dbReference type="CDD" id="cd09630">
    <property type="entry name" value="CDH_like_cytochrome"/>
    <property type="match status" value="1"/>
</dbReference>
<feature type="chain" id="PRO_5008043186" evidence="1">
    <location>
        <begin position="20"/>
        <end position="218"/>
    </location>
</feature>
<evidence type="ECO:0000259" key="2">
    <source>
        <dbReference type="Pfam" id="PF16010"/>
    </source>
</evidence>
<dbReference type="Gene3D" id="2.60.40.1210">
    <property type="entry name" value="Cellobiose dehydrogenase, cytochrome domain"/>
    <property type="match status" value="1"/>
</dbReference>
<dbReference type="STRING" id="100816.A0A175VQJ5"/>
<dbReference type="SUPFAM" id="SSF49344">
    <property type="entry name" value="CBD9-like"/>
    <property type="match status" value="1"/>
</dbReference>
<dbReference type="VEuPathDB" id="FungiDB:MMYC01_209450"/>
<keyword evidence="4" id="KW-1185">Reference proteome</keyword>
<sequence length="218" mass="22619">MGLLQVAATVLVLGNVALGNPVPQGGAGSAAGKYCDPETTICYSEYTSPEGIAYRIAIPDTATAGDFDVLLQIVAPSTVGWAGIAWGGTMVNNPLLVGWANGETTVASSRSASARTYPTPYTGATYTVLPGSTVNSTHWTLHVLANGVSSWGNTRLDPSSTAVSFAYAQSVVPPSDPANTASRFSIHNTRGKWSHDLNSAKISNFAELVQSLTEAPES</sequence>
<evidence type="ECO:0000313" key="4">
    <source>
        <dbReference type="Proteomes" id="UP000078237"/>
    </source>
</evidence>
<dbReference type="InterPro" id="IPR015920">
    <property type="entry name" value="Cellobiose_DH-like_cyt"/>
</dbReference>
<feature type="domain" description="Cellobiose dehydrogenase-like cytochrome" evidence="2">
    <location>
        <begin position="34"/>
        <end position="206"/>
    </location>
</feature>
<dbReference type="PANTHER" id="PTHR47797:SF5">
    <property type="entry name" value="CELLOBIOSE DEHYDROGENASE CYTOCHROME DOMAIN-CONTAINING PROTEIN"/>
    <property type="match status" value="1"/>
</dbReference>
<name>A0A175VQJ5_9PEZI</name>
<dbReference type="PANTHER" id="PTHR47797">
    <property type="entry name" value="DEHYDROGENASE, PUTATIVE (AFU_ORTHOLOGUE AFUA_8G05805)-RELATED"/>
    <property type="match status" value="1"/>
</dbReference>
<evidence type="ECO:0000256" key="1">
    <source>
        <dbReference type="SAM" id="SignalP"/>
    </source>
</evidence>
<keyword evidence="1" id="KW-0732">Signal</keyword>
<protein>
    <submittedName>
        <fullName evidence="3">Cellobiose dehydrogenase</fullName>
    </submittedName>
</protein>
<dbReference type="Proteomes" id="UP000078237">
    <property type="component" value="Unassembled WGS sequence"/>
</dbReference>
<proteinExistence type="predicted"/>
<dbReference type="OrthoDB" id="413885at2759"/>
<reference evidence="3 4" key="1">
    <citation type="journal article" date="2016" name="Genome Announc.">
        <title>Genome Sequence of Madurella mycetomatis mm55, Isolated from a Human Mycetoma Case in Sudan.</title>
        <authorList>
            <person name="Smit S."/>
            <person name="Derks M.F."/>
            <person name="Bervoets S."/>
            <person name="Fahal A."/>
            <person name="van Leeuwen W."/>
            <person name="van Belkum A."/>
            <person name="van de Sande W.W."/>
        </authorList>
    </citation>
    <scope>NUCLEOTIDE SEQUENCE [LARGE SCALE GENOMIC DNA]</scope>
    <source>
        <strain evidence="4">mm55</strain>
    </source>
</reference>